<dbReference type="EMBL" id="UYRR01024262">
    <property type="protein sequence ID" value="VDK33623.1"/>
    <property type="molecule type" value="Genomic_DNA"/>
</dbReference>
<gene>
    <name evidence="1" type="ORF">ASIM_LOCUS8684</name>
</gene>
<proteinExistence type="predicted"/>
<reference evidence="1 2" key="2">
    <citation type="submission" date="2018-11" db="EMBL/GenBank/DDBJ databases">
        <authorList>
            <consortium name="Pathogen Informatics"/>
        </authorList>
    </citation>
    <scope>NUCLEOTIDE SEQUENCE [LARGE SCALE GENOMIC DNA]</scope>
</reference>
<protein>
    <submittedName>
        <fullName evidence="1 3">Uncharacterized protein</fullName>
    </submittedName>
</protein>
<name>A0A0M3JMP5_ANISI</name>
<sequence length="46" mass="5522">MHIQYERELTDPHYTTGWLYFFVASFCAHETVHQENKLQYSQTGLT</sequence>
<organism evidence="3">
    <name type="scientific">Anisakis simplex</name>
    <name type="common">Herring worm</name>
    <dbReference type="NCBI Taxonomy" id="6269"/>
    <lineage>
        <taxon>Eukaryota</taxon>
        <taxon>Metazoa</taxon>
        <taxon>Ecdysozoa</taxon>
        <taxon>Nematoda</taxon>
        <taxon>Chromadorea</taxon>
        <taxon>Rhabditida</taxon>
        <taxon>Spirurina</taxon>
        <taxon>Ascaridomorpha</taxon>
        <taxon>Ascaridoidea</taxon>
        <taxon>Anisakidae</taxon>
        <taxon>Anisakis</taxon>
        <taxon>Anisakis simplex complex</taxon>
    </lineage>
</organism>
<evidence type="ECO:0000313" key="3">
    <source>
        <dbReference type="WBParaSite" id="ASIM_0000893301-mRNA-1"/>
    </source>
</evidence>
<keyword evidence="2" id="KW-1185">Reference proteome</keyword>
<accession>A0A0M3JMP5</accession>
<dbReference type="WBParaSite" id="ASIM_0000893301-mRNA-1">
    <property type="protein sequence ID" value="ASIM_0000893301-mRNA-1"/>
    <property type="gene ID" value="ASIM_0000893301"/>
</dbReference>
<evidence type="ECO:0000313" key="2">
    <source>
        <dbReference type="Proteomes" id="UP000267096"/>
    </source>
</evidence>
<dbReference type="Proteomes" id="UP000267096">
    <property type="component" value="Unassembled WGS sequence"/>
</dbReference>
<evidence type="ECO:0000313" key="1">
    <source>
        <dbReference type="EMBL" id="VDK33623.1"/>
    </source>
</evidence>
<dbReference type="AlphaFoldDB" id="A0A0M3JMP5"/>
<reference evidence="3" key="1">
    <citation type="submission" date="2017-02" db="UniProtKB">
        <authorList>
            <consortium name="WormBaseParasite"/>
        </authorList>
    </citation>
    <scope>IDENTIFICATION</scope>
</reference>